<feature type="compositionally biased region" description="Basic residues" evidence="1">
    <location>
        <begin position="86"/>
        <end position="96"/>
    </location>
</feature>
<feature type="transmembrane region" description="Helical" evidence="2">
    <location>
        <begin position="9"/>
        <end position="26"/>
    </location>
</feature>
<proteinExistence type="predicted"/>
<evidence type="ECO:0000256" key="1">
    <source>
        <dbReference type="SAM" id="MobiDB-lite"/>
    </source>
</evidence>
<comment type="caution">
    <text evidence="3">The sequence shown here is derived from an EMBL/GenBank/DDBJ whole genome shotgun (WGS) entry which is preliminary data.</text>
</comment>
<protein>
    <recommendedName>
        <fullName evidence="5">YqhP</fullName>
    </recommendedName>
</protein>
<evidence type="ECO:0000313" key="3">
    <source>
        <dbReference type="EMBL" id="RBW70595.1"/>
    </source>
</evidence>
<organism evidence="3 4">
    <name type="scientific">Bacillus taeanensis</name>
    <dbReference type="NCBI Taxonomy" id="273032"/>
    <lineage>
        <taxon>Bacteria</taxon>
        <taxon>Bacillati</taxon>
        <taxon>Bacillota</taxon>
        <taxon>Bacilli</taxon>
        <taxon>Bacillales</taxon>
        <taxon>Bacillaceae</taxon>
        <taxon>Bacillus</taxon>
    </lineage>
</organism>
<evidence type="ECO:0000256" key="2">
    <source>
        <dbReference type="SAM" id="Phobius"/>
    </source>
</evidence>
<evidence type="ECO:0008006" key="5">
    <source>
        <dbReference type="Google" id="ProtNLM"/>
    </source>
</evidence>
<dbReference type="Proteomes" id="UP000253314">
    <property type="component" value="Unassembled WGS sequence"/>
</dbReference>
<dbReference type="RefSeq" id="WP_113805048.1">
    <property type="nucleotide sequence ID" value="NZ_QOCW01000004.1"/>
</dbReference>
<feature type="transmembrane region" description="Helical" evidence="2">
    <location>
        <begin position="32"/>
        <end position="50"/>
    </location>
</feature>
<dbReference type="NCBIfam" id="NF041554">
    <property type="entry name" value="SA1362_fam"/>
    <property type="match status" value="1"/>
</dbReference>
<gene>
    <name evidence="3" type="ORF">DS031_06160</name>
</gene>
<dbReference type="EMBL" id="QOCW01000004">
    <property type="protein sequence ID" value="RBW70595.1"/>
    <property type="molecule type" value="Genomic_DNA"/>
</dbReference>
<sequence>MPNRFSQPIVFLVIGLAIVGLGATLITDPLQIVKMLFFAAIGVAVILFLYKWLIAPRMGRTDSAYQRAAKQSKKRYKEKKQTIRQTRSKPSHLKVVKSKDQLLRSKALKRKKEHNFKVIEGKKGKKKNRALF</sequence>
<keyword evidence="4" id="KW-1185">Reference proteome</keyword>
<dbReference type="AlphaFoldDB" id="A0A366XZN8"/>
<reference evidence="3 4" key="1">
    <citation type="submission" date="2018-07" db="EMBL/GenBank/DDBJ databases">
        <title>Lottiidibacillus patelloidae gen. nov., sp. nov., isolated from the intestinal tract of a marine limpet and the reclassification of B. taeanensis BH030017T, B. algicola KMM 3737T and B. hwajinpoensis SW-72T as genus Lottiidibacillus.</title>
        <authorList>
            <person name="Liu R."/>
            <person name="Huang Z."/>
        </authorList>
    </citation>
    <scope>NUCLEOTIDE SEQUENCE [LARGE SCALE GENOMIC DNA]</scope>
    <source>
        <strain evidence="3 4">BH030017</strain>
    </source>
</reference>
<feature type="region of interest" description="Disordered" evidence="1">
    <location>
        <begin position="68"/>
        <end position="98"/>
    </location>
</feature>
<keyword evidence="2" id="KW-0472">Membrane</keyword>
<name>A0A366XZN8_9BACI</name>
<dbReference type="OrthoDB" id="2989424at2"/>
<accession>A0A366XZN8</accession>
<keyword evidence="2" id="KW-0812">Transmembrane</keyword>
<dbReference type="InterPro" id="IPR048110">
    <property type="entry name" value="SA1362/YqhP-like"/>
</dbReference>
<evidence type="ECO:0000313" key="4">
    <source>
        <dbReference type="Proteomes" id="UP000253314"/>
    </source>
</evidence>
<keyword evidence="2" id="KW-1133">Transmembrane helix</keyword>